<evidence type="ECO:0000313" key="2">
    <source>
        <dbReference type="EMBL" id="AFR10977.1"/>
    </source>
</evidence>
<dbReference type="HOGENOM" id="CLU_3293162_0_0_11"/>
<accession>J7LJT0</accession>
<name>J7LJT0_NOCAA</name>
<protein>
    <submittedName>
        <fullName evidence="2">Uncharacterized protein</fullName>
    </submittedName>
</protein>
<gene>
    <name evidence="2" type="ordered locus">B005_4240</name>
</gene>
<evidence type="ECO:0000256" key="1">
    <source>
        <dbReference type="SAM" id="MobiDB-lite"/>
    </source>
</evidence>
<dbReference type="Proteomes" id="UP000003779">
    <property type="component" value="Chromosome"/>
</dbReference>
<reference evidence="3" key="2">
    <citation type="submission" date="2012-08" db="EMBL/GenBank/DDBJ databases">
        <title>Whole-genome sequence of Nocardiopsis alba strain ATCC BAA-2165 associated with honeybees.</title>
        <authorList>
            <person name="Qiao J."/>
            <person name="Chen L."/>
            <person name="Li Y."/>
            <person name="Wang J."/>
            <person name="Zhang W."/>
            <person name="Chen S."/>
        </authorList>
    </citation>
    <scope>NUCLEOTIDE SEQUENCE [LARGE SCALE GENOMIC DNA]</scope>
    <source>
        <strain evidence="3">ATCC BAA-2165 / BE74</strain>
    </source>
</reference>
<dbReference type="PATRIC" id="fig|1205910.3.peg.4017"/>
<dbReference type="KEGG" id="nal:B005_4240"/>
<proteinExistence type="predicted"/>
<evidence type="ECO:0000313" key="3">
    <source>
        <dbReference type="Proteomes" id="UP000003779"/>
    </source>
</evidence>
<reference evidence="2 3" key="1">
    <citation type="journal article" date="2012" name="J. Bacteriol.">
        <title>Whole-Genome Sequence of Nocardiopsis alba Strain ATCC BAA-2165, Associated with Honeybees.</title>
        <authorList>
            <person name="Qiao J."/>
            <person name="Chen L."/>
            <person name="Li Y."/>
            <person name="Wang J."/>
            <person name="Zhang W."/>
            <person name="Chen S."/>
        </authorList>
    </citation>
    <scope>NUCLEOTIDE SEQUENCE [LARGE SCALE GENOMIC DNA]</scope>
    <source>
        <strain evidence="3">ATCC BAA-2165 / BE74</strain>
    </source>
</reference>
<dbReference type="STRING" id="1205910.B005_4240"/>
<feature type="region of interest" description="Disordered" evidence="1">
    <location>
        <begin position="1"/>
        <end position="40"/>
    </location>
</feature>
<dbReference type="EMBL" id="CP003788">
    <property type="protein sequence ID" value="AFR10977.1"/>
    <property type="molecule type" value="Genomic_DNA"/>
</dbReference>
<organism evidence="2 3">
    <name type="scientific">Nocardiopsis alba (strain ATCC BAA-2165 / BE74)</name>
    <dbReference type="NCBI Taxonomy" id="1205910"/>
    <lineage>
        <taxon>Bacteria</taxon>
        <taxon>Bacillati</taxon>
        <taxon>Actinomycetota</taxon>
        <taxon>Actinomycetes</taxon>
        <taxon>Streptosporangiales</taxon>
        <taxon>Nocardiopsidaceae</taxon>
        <taxon>Nocardiopsis</taxon>
    </lineage>
</organism>
<dbReference type="AlphaFoldDB" id="J7LJT0"/>
<sequence>MQDAVDSAGRDGTQRSLPLLAGTPRPRGVEHAHPAVTALH</sequence>